<organism evidence="1 2">
    <name type="scientific">Faecalimonas umbilicata</name>
    <dbReference type="NCBI Taxonomy" id="1912855"/>
    <lineage>
        <taxon>Bacteria</taxon>
        <taxon>Bacillati</taxon>
        <taxon>Bacillota</taxon>
        <taxon>Clostridia</taxon>
        <taxon>Lachnospirales</taxon>
        <taxon>Lachnospiraceae</taxon>
        <taxon>Faecalimonas</taxon>
    </lineage>
</organism>
<evidence type="ECO:0000313" key="2">
    <source>
        <dbReference type="Proteomes" id="UP000702954"/>
    </source>
</evidence>
<accession>A0ABQ0QY43</accession>
<evidence type="ECO:0008006" key="3">
    <source>
        <dbReference type="Google" id="ProtNLM"/>
    </source>
</evidence>
<reference evidence="1 2" key="1">
    <citation type="journal article" date="2018" name="Int. J. Syst. Evol. Microbiol.">
        <title>Draft Genome Sequence of Faecalimonas umbilicata JCM 30896T, an Acetate-Producing Bacterium Isolated from Human Feces.</title>
        <authorList>
            <person name="Sakamoto M."/>
            <person name="Ikeyama N."/>
            <person name="Yuki M."/>
            <person name="Ohkuma M."/>
        </authorList>
    </citation>
    <scope>NUCLEOTIDE SEQUENCE [LARGE SCALE GENOMIC DNA]</scope>
    <source>
        <strain evidence="1 2">EGH7</strain>
    </source>
</reference>
<evidence type="ECO:0000313" key="1">
    <source>
        <dbReference type="EMBL" id="GBU05361.1"/>
    </source>
</evidence>
<keyword evidence="2" id="KW-1185">Reference proteome</keyword>
<dbReference type="EMBL" id="BHEO01000008">
    <property type="protein sequence ID" value="GBU05361.1"/>
    <property type="molecule type" value="Genomic_DNA"/>
</dbReference>
<sequence>MSFLIQFLQKGCFAVQRKICLLNLTNAGKTKDEQEQGKLRRILKAFLVKMDRGEQKKEYKMS</sequence>
<gene>
    <name evidence="1" type="ORF">FAEUMB_19020</name>
</gene>
<name>A0ABQ0QY43_9FIRM</name>
<protein>
    <recommendedName>
        <fullName evidence="3">Transposon-encoded protein TnpW</fullName>
    </recommendedName>
</protein>
<dbReference type="Proteomes" id="UP000702954">
    <property type="component" value="Unassembled WGS sequence"/>
</dbReference>
<proteinExistence type="predicted"/>
<comment type="caution">
    <text evidence="1">The sequence shown here is derived from an EMBL/GenBank/DDBJ whole genome shotgun (WGS) entry which is preliminary data.</text>
</comment>